<keyword evidence="2" id="KW-1185">Reference proteome</keyword>
<protein>
    <submittedName>
        <fullName evidence="1">Uncharacterized protein</fullName>
    </submittedName>
</protein>
<dbReference type="EMBL" id="JANPWB010000006">
    <property type="protein sequence ID" value="KAJ1179943.1"/>
    <property type="molecule type" value="Genomic_DNA"/>
</dbReference>
<reference evidence="1" key="1">
    <citation type="journal article" date="2022" name="bioRxiv">
        <title>Sequencing and chromosome-scale assembly of the giantPleurodeles waltlgenome.</title>
        <authorList>
            <person name="Brown T."/>
            <person name="Elewa A."/>
            <person name="Iarovenko S."/>
            <person name="Subramanian E."/>
            <person name="Araus A.J."/>
            <person name="Petzold A."/>
            <person name="Susuki M."/>
            <person name="Suzuki K.-i.T."/>
            <person name="Hayashi T."/>
            <person name="Toyoda A."/>
            <person name="Oliveira C."/>
            <person name="Osipova E."/>
            <person name="Leigh N.D."/>
            <person name="Simon A."/>
            <person name="Yun M.H."/>
        </authorList>
    </citation>
    <scope>NUCLEOTIDE SEQUENCE</scope>
    <source>
        <strain evidence="1">20211129_DDA</strain>
        <tissue evidence="1">Liver</tissue>
    </source>
</reference>
<evidence type="ECO:0000313" key="2">
    <source>
        <dbReference type="Proteomes" id="UP001066276"/>
    </source>
</evidence>
<name>A0AAV7TTK7_PLEWA</name>
<organism evidence="1 2">
    <name type="scientific">Pleurodeles waltl</name>
    <name type="common">Iberian ribbed newt</name>
    <dbReference type="NCBI Taxonomy" id="8319"/>
    <lineage>
        <taxon>Eukaryota</taxon>
        <taxon>Metazoa</taxon>
        <taxon>Chordata</taxon>
        <taxon>Craniata</taxon>
        <taxon>Vertebrata</taxon>
        <taxon>Euteleostomi</taxon>
        <taxon>Amphibia</taxon>
        <taxon>Batrachia</taxon>
        <taxon>Caudata</taxon>
        <taxon>Salamandroidea</taxon>
        <taxon>Salamandridae</taxon>
        <taxon>Pleurodelinae</taxon>
        <taxon>Pleurodeles</taxon>
    </lineage>
</organism>
<comment type="caution">
    <text evidence="1">The sequence shown here is derived from an EMBL/GenBank/DDBJ whole genome shotgun (WGS) entry which is preliminary data.</text>
</comment>
<dbReference type="Proteomes" id="UP001066276">
    <property type="component" value="Chromosome 3_2"/>
</dbReference>
<proteinExistence type="predicted"/>
<sequence length="72" mass="8079">MPNIEGLPHPELAKAPCPFWGLVRGNTEQNGRGTPSWQKHELRPCPEPNAHFTQQRAALQDLIYPTAFQSTT</sequence>
<accession>A0AAV7TTK7</accession>
<dbReference type="AlphaFoldDB" id="A0AAV7TTK7"/>
<gene>
    <name evidence="1" type="ORF">NDU88_005173</name>
</gene>
<evidence type="ECO:0000313" key="1">
    <source>
        <dbReference type="EMBL" id="KAJ1179943.1"/>
    </source>
</evidence>